<dbReference type="AlphaFoldDB" id="A0A5B7DC21"/>
<keyword evidence="3" id="KW-1185">Reference proteome</keyword>
<evidence type="ECO:0000256" key="1">
    <source>
        <dbReference type="SAM" id="MobiDB-lite"/>
    </source>
</evidence>
<feature type="region of interest" description="Disordered" evidence="1">
    <location>
        <begin position="95"/>
        <end position="116"/>
    </location>
</feature>
<dbReference type="Proteomes" id="UP000324222">
    <property type="component" value="Unassembled WGS sequence"/>
</dbReference>
<protein>
    <submittedName>
        <fullName evidence="2">Uncharacterized protein</fullName>
    </submittedName>
</protein>
<accession>A0A5B7DC21</accession>
<dbReference type="EMBL" id="VSRR010000724">
    <property type="protein sequence ID" value="MPC18952.1"/>
    <property type="molecule type" value="Genomic_DNA"/>
</dbReference>
<proteinExistence type="predicted"/>
<evidence type="ECO:0000313" key="3">
    <source>
        <dbReference type="Proteomes" id="UP000324222"/>
    </source>
</evidence>
<reference evidence="2 3" key="1">
    <citation type="submission" date="2019-05" db="EMBL/GenBank/DDBJ databases">
        <title>Another draft genome of Portunus trituberculatus and its Hox gene families provides insights of decapod evolution.</title>
        <authorList>
            <person name="Jeong J.-H."/>
            <person name="Song I."/>
            <person name="Kim S."/>
            <person name="Choi T."/>
            <person name="Kim D."/>
            <person name="Ryu S."/>
            <person name="Kim W."/>
        </authorList>
    </citation>
    <scope>NUCLEOTIDE SEQUENCE [LARGE SCALE GENOMIC DNA]</scope>
    <source>
        <tissue evidence="2">Muscle</tissue>
    </source>
</reference>
<name>A0A5B7DC21_PORTR</name>
<sequence length="190" mass="21235">MFLGSISVTPGRGKSVWLGAGALHGSTPHQVKPPERRQVIDTTTPPRHCAPHCCSHSSCSCAKAQHIDKKKSDTRCKKSPTPFLFFPSQLNSTRCTTMGRKKTEPKRGNTKRSSGHKNSFIVCASKRGRRRKLSRMFRGLGSASTPSALPRLEDTLPQDTKKLKVLRRMTRSKANGVLWKEWRWGRSAII</sequence>
<evidence type="ECO:0000313" key="2">
    <source>
        <dbReference type="EMBL" id="MPC18952.1"/>
    </source>
</evidence>
<organism evidence="2 3">
    <name type="scientific">Portunus trituberculatus</name>
    <name type="common">Swimming crab</name>
    <name type="synonym">Neptunus trituberculatus</name>
    <dbReference type="NCBI Taxonomy" id="210409"/>
    <lineage>
        <taxon>Eukaryota</taxon>
        <taxon>Metazoa</taxon>
        <taxon>Ecdysozoa</taxon>
        <taxon>Arthropoda</taxon>
        <taxon>Crustacea</taxon>
        <taxon>Multicrustacea</taxon>
        <taxon>Malacostraca</taxon>
        <taxon>Eumalacostraca</taxon>
        <taxon>Eucarida</taxon>
        <taxon>Decapoda</taxon>
        <taxon>Pleocyemata</taxon>
        <taxon>Brachyura</taxon>
        <taxon>Eubrachyura</taxon>
        <taxon>Portunoidea</taxon>
        <taxon>Portunidae</taxon>
        <taxon>Portuninae</taxon>
        <taxon>Portunus</taxon>
    </lineage>
</organism>
<gene>
    <name evidence="2" type="ORF">E2C01_011851</name>
</gene>
<comment type="caution">
    <text evidence="2">The sequence shown here is derived from an EMBL/GenBank/DDBJ whole genome shotgun (WGS) entry which is preliminary data.</text>
</comment>